<accession>A0A9N9TBI1</accession>
<evidence type="ECO:0000313" key="3">
    <source>
        <dbReference type="Proteomes" id="UP001153709"/>
    </source>
</evidence>
<dbReference type="AlphaFoldDB" id="A0A9N9TBI1"/>
<gene>
    <name evidence="2" type="ORF">DIABBA_LOCUS12531</name>
</gene>
<dbReference type="EMBL" id="OU898283">
    <property type="protein sequence ID" value="CAG9839798.1"/>
    <property type="molecule type" value="Genomic_DNA"/>
</dbReference>
<keyword evidence="3" id="KW-1185">Reference proteome</keyword>
<dbReference type="Proteomes" id="UP001153709">
    <property type="component" value="Chromosome 8"/>
</dbReference>
<name>A0A9N9TBI1_DIABA</name>
<proteinExistence type="predicted"/>
<organism evidence="2 3">
    <name type="scientific">Diabrotica balteata</name>
    <name type="common">Banded cucumber beetle</name>
    <dbReference type="NCBI Taxonomy" id="107213"/>
    <lineage>
        <taxon>Eukaryota</taxon>
        <taxon>Metazoa</taxon>
        <taxon>Ecdysozoa</taxon>
        <taxon>Arthropoda</taxon>
        <taxon>Hexapoda</taxon>
        <taxon>Insecta</taxon>
        <taxon>Pterygota</taxon>
        <taxon>Neoptera</taxon>
        <taxon>Endopterygota</taxon>
        <taxon>Coleoptera</taxon>
        <taxon>Polyphaga</taxon>
        <taxon>Cucujiformia</taxon>
        <taxon>Chrysomeloidea</taxon>
        <taxon>Chrysomelidae</taxon>
        <taxon>Galerucinae</taxon>
        <taxon>Diabroticina</taxon>
        <taxon>Diabroticites</taxon>
        <taxon>Diabrotica</taxon>
    </lineage>
</organism>
<evidence type="ECO:0000256" key="1">
    <source>
        <dbReference type="SAM" id="MobiDB-lite"/>
    </source>
</evidence>
<evidence type="ECO:0000313" key="2">
    <source>
        <dbReference type="EMBL" id="CAG9839798.1"/>
    </source>
</evidence>
<protein>
    <submittedName>
        <fullName evidence="2">Uncharacterized protein</fullName>
    </submittedName>
</protein>
<sequence>MCLLENEQSSSNNVSIKFDSVELTDVESASYPGPSGSKESNFHVLKPALSSPVNLKENTHLLNVLASEVTSGDNLSSESSNFSLVAQLAQDNTTIITGSKIREWASDRCDKEIGTQEMLTDEEIIRAIQHEETQKEDDDDESFASKTSAAEAVKALNTVIRRQKTASTAARRSRC</sequence>
<reference evidence="2" key="1">
    <citation type="submission" date="2022-01" db="EMBL/GenBank/DDBJ databases">
        <authorList>
            <person name="King R."/>
        </authorList>
    </citation>
    <scope>NUCLEOTIDE SEQUENCE</scope>
</reference>
<feature type="region of interest" description="Disordered" evidence="1">
    <location>
        <begin position="129"/>
        <end position="148"/>
    </location>
</feature>